<dbReference type="EMBL" id="WNWW01000171">
    <property type="protein sequence ID" value="KAF3429211.1"/>
    <property type="molecule type" value="Genomic_DNA"/>
</dbReference>
<dbReference type="Proteomes" id="UP000655588">
    <property type="component" value="Unassembled WGS sequence"/>
</dbReference>
<sequence>MEEQSVHSSISDINSEEAVRIEHKLKHHIPLLSSHTSVFVSEILCGRNIKRFLTKLPLTYSPKLRQNLFEMSLRAFPTVRYIFVLNLLYLSYLWSCHFKVKIICHLELQRYLLCIIPLELLYNNY</sequence>
<gene>
    <name evidence="1" type="ORF">E2986_11932</name>
</gene>
<evidence type="ECO:0000313" key="2">
    <source>
        <dbReference type="Proteomes" id="UP000655588"/>
    </source>
</evidence>
<name>A0A833S6J8_9HYME</name>
<proteinExistence type="predicted"/>
<protein>
    <submittedName>
        <fullName evidence="1">Uncharacterized protein</fullName>
    </submittedName>
</protein>
<dbReference type="AlphaFoldDB" id="A0A833S6J8"/>
<reference evidence="1" key="1">
    <citation type="submission" date="2019-11" db="EMBL/GenBank/DDBJ databases">
        <title>The nuclear and mitochondrial genomes of Frieseomelitta varia - a highly eusocial stingless bee (Meliponini) with a permanently sterile worker caste.</title>
        <authorList>
            <person name="Freitas F.C.P."/>
            <person name="Lourenco A.P."/>
            <person name="Nunes F.M.F."/>
            <person name="Paschoal A.R."/>
            <person name="Abreu F.C.P."/>
            <person name="Barbin F.O."/>
            <person name="Bataglia L."/>
            <person name="Cardoso-Junior C.A.M."/>
            <person name="Cervoni M.S."/>
            <person name="Silva S.R."/>
            <person name="Dalarmi F."/>
            <person name="Del Lama M.A."/>
            <person name="Depintor T.S."/>
            <person name="Ferreira K.M."/>
            <person name="Goria P.S."/>
            <person name="Jaskot M.C."/>
            <person name="Lago D.C."/>
            <person name="Luna-Lucena D."/>
            <person name="Moda L.M."/>
            <person name="Nascimento L."/>
            <person name="Pedrino M."/>
            <person name="Rabico F.O."/>
            <person name="Sanches F.C."/>
            <person name="Santos D.E."/>
            <person name="Santos C.G."/>
            <person name="Vieira J."/>
            <person name="Lopes T.F."/>
            <person name="Barchuk A.R."/>
            <person name="Hartfelder K."/>
            <person name="Simoes Z.L.P."/>
            <person name="Bitondi M.M.G."/>
            <person name="Pinheiro D.G."/>
        </authorList>
    </citation>
    <scope>NUCLEOTIDE SEQUENCE</scope>
    <source>
        <strain evidence="1">USP_RPSP 00005682</strain>
        <tissue evidence="1">Whole individual</tissue>
    </source>
</reference>
<evidence type="ECO:0000313" key="1">
    <source>
        <dbReference type="EMBL" id="KAF3429211.1"/>
    </source>
</evidence>
<keyword evidence="2" id="KW-1185">Reference proteome</keyword>
<accession>A0A833S6J8</accession>
<organism evidence="1 2">
    <name type="scientific">Frieseomelitta varia</name>
    <dbReference type="NCBI Taxonomy" id="561572"/>
    <lineage>
        <taxon>Eukaryota</taxon>
        <taxon>Metazoa</taxon>
        <taxon>Ecdysozoa</taxon>
        <taxon>Arthropoda</taxon>
        <taxon>Hexapoda</taxon>
        <taxon>Insecta</taxon>
        <taxon>Pterygota</taxon>
        <taxon>Neoptera</taxon>
        <taxon>Endopterygota</taxon>
        <taxon>Hymenoptera</taxon>
        <taxon>Apocrita</taxon>
        <taxon>Aculeata</taxon>
        <taxon>Apoidea</taxon>
        <taxon>Anthophila</taxon>
        <taxon>Apidae</taxon>
        <taxon>Frieseomelitta</taxon>
    </lineage>
</organism>
<comment type="caution">
    <text evidence="1">The sequence shown here is derived from an EMBL/GenBank/DDBJ whole genome shotgun (WGS) entry which is preliminary data.</text>
</comment>